<proteinExistence type="predicted"/>
<name>A0ACB7ZZI4_9AGAM</name>
<protein>
    <submittedName>
        <fullName evidence="1">Uncharacterized protein</fullName>
    </submittedName>
</protein>
<dbReference type="Proteomes" id="UP000790377">
    <property type="component" value="Unassembled WGS sequence"/>
</dbReference>
<evidence type="ECO:0000313" key="2">
    <source>
        <dbReference type="Proteomes" id="UP000790377"/>
    </source>
</evidence>
<accession>A0ACB7ZZI4</accession>
<evidence type="ECO:0000313" key="1">
    <source>
        <dbReference type="EMBL" id="KAH7906077.1"/>
    </source>
</evidence>
<organism evidence="1 2">
    <name type="scientific">Hygrophoropsis aurantiaca</name>
    <dbReference type="NCBI Taxonomy" id="72124"/>
    <lineage>
        <taxon>Eukaryota</taxon>
        <taxon>Fungi</taxon>
        <taxon>Dikarya</taxon>
        <taxon>Basidiomycota</taxon>
        <taxon>Agaricomycotina</taxon>
        <taxon>Agaricomycetes</taxon>
        <taxon>Agaricomycetidae</taxon>
        <taxon>Boletales</taxon>
        <taxon>Coniophorineae</taxon>
        <taxon>Hygrophoropsidaceae</taxon>
        <taxon>Hygrophoropsis</taxon>
    </lineage>
</organism>
<dbReference type="EMBL" id="MU268074">
    <property type="protein sequence ID" value="KAH7906077.1"/>
    <property type="molecule type" value="Genomic_DNA"/>
</dbReference>
<gene>
    <name evidence="1" type="ORF">BJ138DRAFT_1224241</name>
</gene>
<reference evidence="1" key="1">
    <citation type="journal article" date="2021" name="New Phytol.">
        <title>Evolutionary innovations through gain and loss of genes in the ectomycorrhizal Boletales.</title>
        <authorList>
            <person name="Wu G."/>
            <person name="Miyauchi S."/>
            <person name="Morin E."/>
            <person name="Kuo A."/>
            <person name="Drula E."/>
            <person name="Varga T."/>
            <person name="Kohler A."/>
            <person name="Feng B."/>
            <person name="Cao Y."/>
            <person name="Lipzen A."/>
            <person name="Daum C."/>
            <person name="Hundley H."/>
            <person name="Pangilinan J."/>
            <person name="Johnson J."/>
            <person name="Barry K."/>
            <person name="LaButti K."/>
            <person name="Ng V."/>
            <person name="Ahrendt S."/>
            <person name="Min B."/>
            <person name="Choi I.G."/>
            <person name="Park H."/>
            <person name="Plett J.M."/>
            <person name="Magnuson J."/>
            <person name="Spatafora J.W."/>
            <person name="Nagy L.G."/>
            <person name="Henrissat B."/>
            <person name="Grigoriev I.V."/>
            <person name="Yang Z.L."/>
            <person name="Xu J."/>
            <person name="Martin F.M."/>
        </authorList>
    </citation>
    <scope>NUCLEOTIDE SEQUENCE</scope>
    <source>
        <strain evidence="1">ATCC 28755</strain>
    </source>
</reference>
<keyword evidence="2" id="KW-1185">Reference proteome</keyword>
<comment type="caution">
    <text evidence="1">The sequence shown here is derived from an EMBL/GenBank/DDBJ whole genome shotgun (WGS) entry which is preliminary data.</text>
</comment>
<sequence>MSFASVDLNMNLAEIWLQNIFPVTMQAILAIRVYALFNRSKKVLVFLATLYALQATATLVLTALLINNRALHEYVTFISPAIGSVAQFVSTDASAYVPFNQDSIFLPLAFDTILLLFALWAFVKHALEAKTLDGGWSINVLLRTLVADHLVYFVCFQMWIALSIAGNYMETDGPQTAILTGAFNVFNALVVVFGPRMVISLRAIENKTRGDGRSLEGEISTIRFGIQELPIQLESVMEEGGGSRAADENMYRE</sequence>